<reference evidence="2" key="1">
    <citation type="submission" date="2022-11" db="EMBL/GenBank/DDBJ databases">
        <title>Hoeflea poritis sp. nov., isolated from scleractinian coral Porites lutea.</title>
        <authorList>
            <person name="Zhang G."/>
            <person name="Wei Q."/>
            <person name="Cai L."/>
        </authorList>
    </citation>
    <scope>NUCLEOTIDE SEQUENCE</scope>
    <source>
        <strain evidence="2">E7-10</strain>
    </source>
</reference>
<dbReference type="SUPFAM" id="SSF50800">
    <property type="entry name" value="PK beta-barrel domain-like"/>
    <property type="match status" value="1"/>
</dbReference>
<name>A0ABT4VTJ9_9HYPH</name>
<protein>
    <submittedName>
        <fullName evidence="2">MOSC domain-containing protein</fullName>
    </submittedName>
</protein>
<dbReference type="InterPro" id="IPR005303">
    <property type="entry name" value="MOCOS_middle"/>
</dbReference>
<evidence type="ECO:0000313" key="3">
    <source>
        <dbReference type="Proteomes" id="UP001148313"/>
    </source>
</evidence>
<dbReference type="PROSITE" id="PS51340">
    <property type="entry name" value="MOSC"/>
    <property type="match status" value="1"/>
</dbReference>
<feature type="domain" description="MOSC" evidence="1">
    <location>
        <begin position="101"/>
        <end position="257"/>
    </location>
</feature>
<dbReference type="InterPro" id="IPR011037">
    <property type="entry name" value="Pyrv_Knase-like_insert_dom_sf"/>
</dbReference>
<sequence>MQGRIEKLFTYPIKGLSPQSLEGADLAAGQGFPGDRLFGFAKANGGFDQNDPKPLPKTSFVVLMQHARLAGLATGFDETTRILTVEMDGRTMRYDLGSEAGRKDAADLLSQELDLPGDERPQFVEGSPHRFTDVSVVSETLMNAVSLINLDSVEEFADRVETPVDPLRFRANIYFRGWPAFSELDLVGRDIQIGSSILRVLKRTQRCAATEVNPQSAERDLRVPFLLRKHYGHLDMGIYAEVVQGGSMEPGSRILTLKPRAGDSIADLF</sequence>
<dbReference type="Proteomes" id="UP001148313">
    <property type="component" value="Unassembled WGS sequence"/>
</dbReference>
<organism evidence="2 3">
    <name type="scientific">Hoeflea poritis</name>
    <dbReference type="NCBI Taxonomy" id="2993659"/>
    <lineage>
        <taxon>Bacteria</taxon>
        <taxon>Pseudomonadati</taxon>
        <taxon>Pseudomonadota</taxon>
        <taxon>Alphaproteobacteria</taxon>
        <taxon>Hyphomicrobiales</taxon>
        <taxon>Rhizobiaceae</taxon>
        <taxon>Hoeflea</taxon>
    </lineage>
</organism>
<dbReference type="PANTHER" id="PTHR36930">
    <property type="entry name" value="METAL-SULFUR CLUSTER BIOSYNTHESIS PROTEINS YUAD-RELATED"/>
    <property type="match status" value="1"/>
</dbReference>
<dbReference type="InterPro" id="IPR052716">
    <property type="entry name" value="MOSC_domain"/>
</dbReference>
<evidence type="ECO:0000313" key="2">
    <source>
        <dbReference type="EMBL" id="MDA4848041.1"/>
    </source>
</evidence>
<accession>A0ABT4VTJ9</accession>
<gene>
    <name evidence="2" type="ORF">OOZ53_21970</name>
</gene>
<keyword evidence="3" id="KW-1185">Reference proteome</keyword>
<dbReference type="EMBL" id="JAPJZH010000018">
    <property type="protein sequence ID" value="MDA4848041.1"/>
    <property type="molecule type" value="Genomic_DNA"/>
</dbReference>
<dbReference type="RefSeq" id="WP_271091886.1">
    <property type="nucleotide sequence ID" value="NZ_JAPJZH010000018.1"/>
</dbReference>
<proteinExistence type="predicted"/>
<dbReference type="Pfam" id="PF03473">
    <property type="entry name" value="MOSC"/>
    <property type="match status" value="1"/>
</dbReference>
<dbReference type="InterPro" id="IPR005302">
    <property type="entry name" value="MoCF_Sase_C"/>
</dbReference>
<evidence type="ECO:0000259" key="1">
    <source>
        <dbReference type="PROSITE" id="PS51340"/>
    </source>
</evidence>
<dbReference type="Gene3D" id="2.40.33.20">
    <property type="entry name" value="PK beta-barrel domain-like"/>
    <property type="match status" value="1"/>
</dbReference>
<dbReference type="PANTHER" id="PTHR36930:SF1">
    <property type="entry name" value="MOSC DOMAIN-CONTAINING PROTEIN"/>
    <property type="match status" value="1"/>
</dbReference>
<comment type="caution">
    <text evidence="2">The sequence shown here is derived from an EMBL/GenBank/DDBJ whole genome shotgun (WGS) entry which is preliminary data.</text>
</comment>
<dbReference type="Pfam" id="PF03476">
    <property type="entry name" value="MOSC_N"/>
    <property type="match status" value="1"/>
</dbReference>